<name>A0AAE3YY96_9ACTN</name>
<feature type="chain" id="PRO_5042035857" evidence="1">
    <location>
        <begin position="23"/>
        <end position="61"/>
    </location>
</feature>
<accession>A0AAE3YY96</accession>
<feature type="signal peptide" evidence="1">
    <location>
        <begin position="1"/>
        <end position="22"/>
    </location>
</feature>
<sequence>MTTHVVLLFALANANLGFTAMADALLTAMPRIHVICETATGGEIWVVQRNGSPQRTWPPAG</sequence>
<evidence type="ECO:0000313" key="3">
    <source>
        <dbReference type="Proteomes" id="UP001183643"/>
    </source>
</evidence>
<protein>
    <submittedName>
        <fullName evidence="2">Uncharacterized protein</fullName>
    </submittedName>
</protein>
<dbReference type="AlphaFoldDB" id="A0AAE3YY96"/>
<keyword evidence="3" id="KW-1185">Reference proteome</keyword>
<dbReference type="RefSeq" id="WP_310374494.1">
    <property type="nucleotide sequence ID" value="NZ_JAVDYB010000001.1"/>
</dbReference>
<evidence type="ECO:0000313" key="2">
    <source>
        <dbReference type="EMBL" id="MDR7280236.1"/>
    </source>
</evidence>
<proteinExistence type="predicted"/>
<comment type="caution">
    <text evidence="2">The sequence shown here is derived from an EMBL/GenBank/DDBJ whole genome shotgun (WGS) entry which is preliminary data.</text>
</comment>
<keyword evidence="1" id="KW-0732">Signal</keyword>
<reference evidence="2" key="1">
    <citation type="submission" date="2023-07" db="EMBL/GenBank/DDBJ databases">
        <title>Sequencing the genomes of 1000 actinobacteria strains.</title>
        <authorList>
            <person name="Klenk H.-P."/>
        </authorList>
    </citation>
    <scope>NUCLEOTIDE SEQUENCE</scope>
    <source>
        <strain evidence="2">DSM 44707</strain>
    </source>
</reference>
<dbReference type="Proteomes" id="UP001183643">
    <property type="component" value="Unassembled WGS sequence"/>
</dbReference>
<gene>
    <name evidence="2" type="ORF">J2S41_007014</name>
</gene>
<dbReference type="EMBL" id="JAVDYB010000001">
    <property type="protein sequence ID" value="MDR7280236.1"/>
    <property type="molecule type" value="Genomic_DNA"/>
</dbReference>
<evidence type="ECO:0000256" key="1">
    <source>
        <dbReference type="SAM" id="SignalP"/>
    </source>
</evidence>
<organism evidence="2 3">
    <name type="scientific">Catenuloplanes atrovinosus</name>
    <dbReference type="NCBI Taxonomy" id="137266"/>
    <lineage>
        <taxon>Bacteria</taxon>
        <taxon>Bacillati</taxon>
        <taxon>Actinomycetota</taxon>
        <taxon>Actinomycetes</taxon>
        <taxon>Micromonosporales</taxon>
        <taxon>Micromonosporaceae</taxon>
        <taxon>Catenuloplanes</taxon>
    </lineage>
</organism>